<protein>
    <submittedName>
        <fullName evidence="3">DUF4055 domain-containing protein</fullName>
    </submittedName>
</protein>
<dbReference type="Proteomes" id="UP001596215">
    <property type="component" value="Unassembled WGS sequence"/>
</dbReference>
<gene>
    <name evidence="3" type="ORF">ACFP73_16405</name>
</gene>
<dbReference type="Pfam" id="PF13264">
    <property type="entry name" value="DUF4055"/>
    <property type="match status" value="1"/>
</dbReference>
<evidence type="ECO:0000256" key="1">
    <source>
        <dbReference type="SAM" id="MobiDB-lite"/>
    </source>
</evidence>
<dbReference type="EMBL" id="JBHSUC010000043">
    <property type="protein sequence ID" value="MFC6363638.1"/>
    <property type="molecule type" value="Genomic_DNA"/>
</dbReference>
<sequence length="473" mass="52223">MPDISTPNLDYNDMCEAWDINDALMGGTLEMRRQGETYLPRWPNEDKESYKQRLSVATLLPAYEESIKQNIGRIFAEPTVLSTSAPEAIKTLTENIDMEGDRLDVWAQQFFSLAFQYGLAHALVDYPKTDPTMVKTRADEQQSGARPYVTMLNPRQIIGWQSAVQGGKVVLTDLRIKEVVIIDGDDFGQTKVEQIRHIMPGKVEIYQPAQGENGAIAWTMVDSWQTSRQDIPLVTLYTKRTGFMRGAPPLLNLAHLNVKHWQSQSEQDNILHVARVPLLSVFGLAADQELTIGAACATQFSDRSTQGMEYTEHTGAAIGSGKTSLDDLENQMRQAGAKLTRAENTSTKSLDQTHSEHMQENSPLYTMANSLEDALDNILQIMAEWIGESNGGTVDVRTELDVSTQTYDAPSALAVQSLQQGGIIRKIDAVRTLQALKFIDPDADPNEVVDELNNLPVTLTGGDNVNIEPGAAG</sequence>
<keyword evidence="4" id="KW-1185">Reference proteome</keyword>
<comment type="caution">
    <text evidence="3">The sequence shown here is derived from an EMBL/GenBank/DDBJ whole genome shotgun (WGS) entry which is preliminary data.</text>
</comment>
<evidence type="ECO:0000259" key="2">
    <source>
        <dbReference type="Pfam" id="PF13264"/>
    </source>
</evidence>
<reference evidence="4" key="1">
    <citation type="journal article" date="2019" name="Int. J. Syst. Evol. Microbiol.">
        <title>The Global Catalogue of Microorganisms (GCM) 10K type strain sequencing project: providing services to taxonomists for standard genome sequencing and annotation.</title>
        <authorList>
            <consortium name="The Broad Institute Genomics Platform"/>
            <consortium name="The Broad Institute Genome Sequencing Center for Infectious Disease"/>
            <person name="Wu L."/>
            <person name="Ma J."/>
        </authorList>
    </citation>
    <scope>NUCLEOTIDE SEQUENCE [LARGE SCALE GENOMIC DNA]</scope>
    <source>
        <strain evidence="4">CGMCC 4.1530</strain>
    </source>
</reference>
<dbReference type="InterPro" id="IPR025129">
    <property type="entry name" value="DUF4055"/>
</dbReference>
<proteinExistence type="predicted"/>
<name>A0ABW1VUG0_9GAMM</name>
<feature type="domain" description="DUF4055" evidence="2">
    <location>
        <begin position="249"/>
        <end position="386"/>
    </location>
</feature>
<evidence type="ECO:0000313" key="4">
    <source>
        <dbReference type="Proteomes" id="UP001596215"/>
    </source>
</evidence>
<dbReference type="RefSeq" id="WP_385959933.1">
    <property type="nucleotide sequence ID" value="NZ_JBHSUC010000043.1"/>
</dbReference>
<accession>A0ABW1VUG0</accession>
<evidence type="ECO:0000313" key="3">
    <source>
        <dbReference type="EMBL" id="MFC6363638.1"/>
    </source>
</evidence>
<feature type="region of interest" description="Disordered" evidence="1">
    <location>
        <begin position="337"/>
        <end position="357"/>
    </location>
</feature>
<organism evidence="3 4">
    <name type="scientific">Tatumella punctata</name>
    <dbReference type="NCBI Taxonomy" id="399969"/>
    <lineage>
        <taxon>Bacteria</taxon>
        <taxon>Pseudomonadati</taxon>
        <taxon>Pseudomonadota</taxon>
        <taxon>Gammaproteobacteria</taxon>
        <taxon>Enterobacterales</taxon>
        <taxon>Erwiniaceae</taxon>
        <taxon>Tatumella</taxon>
    </lineage>
</organism>